<reference evidence="1 2" key="1">
    <citation type="submission" date="2019-07" db="EMBL/GenBank/DDBJ databases">
        <title>R&amp;d 2014.</title>
        <authorList>
            <person name="Klenk H.-P."/>
        </authorList>
    </citation>
    <scope>NUCLEOTIDE SEQUENCE [LARGE SCALE GENOMIC DNA]</scope>
    <source>
        <strain evidence="1 2">DSM 43868</strain>
    </source>
</reference>
<gene>
    <name evidence="1" type="ORF">JD77_04781</name>
</gene>
<dbReference type="RefSeq" id="WP_170286522.1">
    <property type="nucleotide sequence ID" value="NZ_BAAATQ010000348.1"/>
</dbReference>
<keyword evidence="2" id="KW-1185">Reference proteome</keyword>
<accession>A0A562IFI7</accession>
<evidence type="ECO:0000313" key="2">
    <source>
        <dbReference type="Proteomes" id="UP000319825"/>
    </source>
</evidence>
<dbReference type="InterPro" id="IPR036812">
    <property type="entry name" value="NAD(P)_OxRdtase_dom_sf"/>
</dbReference>
<dbReference type="EMBL" id="VLKE01000001">
    <property type="protein sequence ID" value="TWH69767.1"/>
    <property type="molecule type" value="Genomic_DNA"/>
</dbReference>
<proteinExistence type="predicted"/>
<dbReference type="Proteomes" id="UP000319825">
    <property type="component" value="Unassembled WGS sequence"/>
</dbReference>
<evidence type="ECO:0000313" key="1">
    <source>
        <dbReference type="EMBL" id="TWH69767.1"/>
    </source>
</evidence>
<protein>
    <submittedName>
        <fullName evidence="1">Aldo/keto reductase family protein</fullName>
    </submittedName>
</protein>
<organism evidence="1 2">
    <name type="scientific">Micromonospora olivasterospora</name>
    <dbReference type="NCBI Taxonomy" id="1880"/>
    <lineage>
        <taxon>Bacteria</taxon>
        <taxon>Bacillati</taxon>
        <taxon>Actinomycetota</taxon>
        <taxon>Actinomycetes</taxon>
        <taxon>Micromonosporales</taxon>
        <taxon>Micromonosporaceae</taxon>
        <taxon>Micromonospora</taxon>
    </lineage>
</organism>
<dbReference type="SUPFAM" id="SSF51430">
    <property type="entry name" value="NAD(P)-linked oxidoreductase"/>
    <property type="match status" value="1"/>
</dbReference>
<dbReference type="AlphaFoldDB" id="A0A562IFI7"/>
<name>A0A562IFI7_MICOL</name>
<dbReference type="Gene3D" id="3.20.20.100">
    <property type="entry name" value="NADP-dependent oxidoreductase domain"/>
    <property type="match status" value="1"/>
</dbReference>
<comment type="caution">
    <text evidence="1">The sequence shown here is derived from an EMBL/GenBank/DDBJ whole genome shotgun (WGS) entry which is preliminary data.</text>
</comment>
<sequence length="79" mass="8236">MTWSPLQLLAPVDLTSGRPALTPARFDPAIPGNAAKLDAVERLLDVAGQVGCTLPELALAFTTAHPAVTSTIIGPRTME</sequence>